<dbReference type="SUPFAM" id="SSF50199">
    <property type="entry name" value="Staphylococcal nuclease"/>
    <property type="match status" value="1"/>
</dbReference>
<reference evidence="3" key="1">
    <citation type="submission" date="2011-03" db="EMBL/GenBank/DDBJ databases">
        <title>Draft genome sequence of Brevundimonas diminuta.</title>
        <authorList>
            <person name="Brown P.J.B."/>
            <person name="Buechlein A."/>
            <person name="Hemmerich C."/>
            <person name="Brun Y.V."/>
        </authorList>
    </citation>
    <scope>NUCLEOTIDE SEQUENCE [LARGE SCALE GENOMIC DNA]</scope>
    <source>
        <strain evidence="3">C19</strain>
    </source>
</reference>
<dbReference type="HOGENOM" id="CLU_046484_13_4_5"/>
<evidence type="ECO:0000313" key="2">
    <source>
        <dbReference type="EMBL" id="EGF92464.1"/>
    </source>
</evidence>
<evidence type="ECO:0000259" key="1">
    <source>
        <dbReference type="Pfam" id="PF00565"/>
    </source>
</evidence>
<dbReference type="Proteomes" id="UP000006512">
    <property type="component" value="Unassembled WGS sequence"/>
</dbReference>
<dbReference type="InterPro" id="IPR035437">
    <property type="entry name" value="SNase_OB-fold_sf"/>
</dbReference>
<dbReference type="Gene3D" id="2.40.50.90">
    <property type="match status" value="1"/>
</dbReference>
<gene>
    <name evidence="2" type="ORF">ABI_09000</name>
</gene>
<dbReference type="OrthoDB" id="9805504at2"/>
<keyword evidence="3" id="KW-1185">Reference proteome</keyword>
<proteinExistence type="predicted"/>
<organism evidence="2 3">
    <name type="scientific">Asticcacaulis biprosthecium C19</name>
    <dbReference type="NCBI Taxonomy" id="715226"/>
    <lineage>
        <taxon>Bacteria</taxon>
        <taxon>Pseudomonadati</taxon>
        <taxon>Pseudomonadota</taxon>
        <taxon>Alphaproteobacteria</taxon>
        <taxon>Caulobacterales</taxon>
        <taxon>Caulobacteraceae</taxon>
        <taxon>Asticcacaulis</taxon>
    </lineage>
</organism>
<dbReference type="eggNOG" id="COG1525">
    <property type="taxonomic scope" value="Bacteria"/>
</dbReference>
<dbReference type="Pfam" id="PF00565">
    <property type="entry name" value="SNase"/>
    <property type="match status" value="1"/>
</dbReference>
<protein>
    <submittedName>
        <fullName evidence="2">Nuclease family protein</fullName>
    </submittedName>
</protein>
<name>F4QGD6_9CAUL</name>
<dbReference type="RefSeq" id="WP_006271639.1">
    <property type="nucleotide sequence ID" value="NZ_GL883077.1"/>
</dbReference>
<accession>F4QGD6</accession>
<dbReference type="InterPro" id="IPR016071">
    <property type="entry name" value="Staphylococal_nuclease_OB-fold"/>
</dbReference>
<sequence>MTFLFIFFAAQLSCSPSVTDGDTIRCGEERIRLLGIDAPEMGGKCRPGRVCVAGDPKASKANLVRLMKVGPYKIERVGTDRYGRTLALVTAGGVDVGCAQLKAGQAVYVAKWDKGGRVRKACGL</sequence>
<dbReference type="STRING" id="715226.ABI_09000"/>
<feature type="domain" description="TNase-like" evidence="1">
    <location>
        <begin position="30"/>
        <end position="114"/>
    </location>
</feature>
<dbReference type="AlphaFoldDB" id="F4QGD6"/>
<dbReference type="EMBL" id="GL883077">
    <property type="protein sequence ID" value="EGF92464.1"/>
    <property type="molecule type" value="Genomic_DNA"/>
</dbReference>
<evidence type="ECO:0000313" key="3">
    <source>
        <dbReference type="Proteomes" id="UP000006512"/>
    </source>
</evidence>